<comment type="caution">
    <text evidence="2">The sequence shown here is derived from an EMBL/GenBank/DDBJ whole genome shotgun (WGS) entry which is preliminary data.</text>
</comment>
<dbReference type="EMBL" id="NMUH01000660">
    <property type="protein sequence ID" value="MQL82890.1"/>
    <property type="molecule type" value="Genomic_DNA"/>
</dbReference>
<keyword evidence="1" id="KW-0732">Signal</keyword>
<accession>A0A843UM54</accession>
<feature type="signal peptide" evidence="1">
    <location>
        <begin position="1"/>
        <end position="20"/>
    </location>
</feature>
<keyword evidence="3" id="KW-1185">Reference proteome</keyword>
<reference evidence="2" key="1">
    <citation type="submission" date="2017-07" db="EMBL/GenBank/DDBJ databases">
        <title>Taro Niue Genome Assembly and Annotation.</title>
        <authorList>
            <person name="Atibalentja N."/>
            <person name="Keating K."/>
            <person name="Fields C.J."/>
        </authorList>
    </citation>
    <scope>NUCLEOTIDE SEQUENCE</scope>
    <source>
        <strain evidence="2">Niue_2</strain>
        <tissue evidence="2">Leaf</tissue>
    </source>
</reference>
<gene>
    <name evidence="2" type="ORF">Taro_015375</name>
</gene>
<evidence type="ECO:0000313" key="2">
    <source>
        <dbReference type="EMBL" id="MQL82890.1"/>
    </source>
</evidence>
<evidence type="ECO:0000256" key="1">
    <source>
        <dbReference type="SAM" id="SignalP"/>
    </source>
</evidence>
<proteinExistence type="predicted"/>
<feature type="chain" id="PRO_5032811378" evidence="1">
    <location>
        <begin position="21"/>
        <end position="220"/>
    </location>
</feature>
<dbReference type="PANTHER" id="PTHR34786">
    <property type="entry name" value="OS09G0504900 PROTEIN"/>
    <property type="match status" value="1"/>
</dbReference>
<sequence length="220" mass="24034">MSFSLTILSLLARLRVLVQQMLVDIVSVFNTVSSLSQKKHSVKLIKNGVEAFREYYPPNGQVVSLDCSWEGDKFVLVERTCISKTKELEEDVGVASLEASGVQYEKIEASEEDPGGANASDCNDEEHVLKEGAFALPPCKVDSPTTGVPSSSSQRLYDSSKTRKIAAFIPVKVIDETGQMASKKIKLDEPLSSNPLDTKESEDSFFNLLTAGSMKSSLFD</sequence>
<organism evidence="2 3">
    <name type="scientific">Colocasia esculenta</name>
    <name type="common">Wild taro</name>
    <name type="synonym">Arum esculentum</name>
    <dbReference type="NCBI Taxonomy" id="4460"/>
    <lineage>
        <taxon>Eukaryota</taxon>
        <taxon>Viridiplantae</taxon>
        <taxon>Streptophyta</taxon>
        <taxon>Embryophyta</taxon>
        <taxon>Tracheophyta</taxon>
        <taxon>Spermatophyta</taxon>
        <taxon>Magnoliopsida</taxon>
        <taxon>Liliopsida</taxon>
        <taxon>Araceae</taxon>
        <taxon>Aroideae</taxon>
        <taxon>Colocasieae</taxon>
        <taxon>Colocasia</taxon>
    </lineage>
</organism>
<dbReference type="AlphaFoldDB" id="A0A843UM54"/>
<protein>
    <submittedName>
        <fullName evidence="2">Uncharacterized protein</fullName>
    </submittedName>
</protein>
<dbReference type="OrthoDB" id="114080at2759"/>
<dbReference type="PANTHER" id="PTHR34786:SF1">
    <property type="entry name" value="OS09G0504900 PROTEIN"/>
    <property type="match status" value="1"/>
</dbReference>
<name>A0A843UM54_COLES</name>
<evidence type="ECO:0000313" key="3">
    <source>
        <dbReference type="Proteomes" id="UP000652761"/>
    </source>
</evidence>
<dbReference type="Proteomes" id="UP000652761">
    <property type="component" value="Unassembled WGS sequence"/>
</dbReference>